<proteinExistence type="inferred from homology"/>
<evidence type="ECO:0000256" key="6">
    <source>
        <dbReference type="ARBA" id="ARBA00022985"/>
    </source>
</evidence>
<dbReference type="GO" id="GO:0009245">
    <property type="term" value="P:lipid A biosynthetic process"/>
    <property type="evidence" value="ECO:0007669"/>
    <property type="project" value="InterPro"/>
</dbReference>
<feature type="region of interest" description="Disordered" evidence="10">
    <location>
        <begin position="308"/>
        <end position="333"/>
    </location>
</feature>
<keyword evidence="9 11" id="KW-0012">Acyltransferase</keyword>
<dbReference type="EC" id="2.3.1.241" evidence="11"/>
<dbReference type="EMBL" id="UOFV01000373">
    <property type="protein sequence ID" value="VAX03117.1"/>
    <property type="molecule type" value="Genomic_DNA"/>
</dbReference>
<evidence type="ECO:0000256" key="7">
    <source>
        <dbReference type="ARBA" id="ARBA00022989"/>
    </source>
</evidence>
<dbReference type="NCBIfam" id="TIGR02207">
    <property type="entry name" value="lipid_A_htrB"/>
    <property type="match status" value="1"/>
</dbReference>
<keyword evidence="8" id="KW-0472">Membrane</keyword>
<evidence type="ECO:0000256" key="4">
    <source>
        <dbReference type="ARBA" id="ARBA00022679"/>
    </source>
</evidence>
<evidence type="ECO:0000256" key="9">
    <source>
        <dbReference type="ARBA" id="ARBA00023315"/>
    </source>
</evidence>
<sequence length="333" mass="38362">MNTIEHHKPNEHFRPTAFLHPRYWPTWLGLGALWTLSRLPFGLQMQLGAQLGMLMYYLARRRRHITRCNIALCFPELDADAQQMLVRKTFHSAGISLMETGLAWWGKDKMLARRVEIEGLEHLQQATAQGKGVLLLGAHFTSLEISGRLLSQFHPCAAMYRKHDNPLFEAIIKHSRETHLDRIISRRDMRGMVRALREGTVVWYATDQDFGSRNSVFAPFFGIQTASLVMTSKLARLSGAPVVPFFSQRLDDDSGYKLTLLPALTDFPSGDDIADAARINAVIEQQVRKVPDQYLWLHRRFKTRPEGEPGLYSWADKKRTRERDRQRREETPP</sequence>
<dbReference type="GO" id="GO:0008913">
    <property type="term" value="F:Kdo2-lipid IVA acyltransferase activity"/>
    <property type="evidence" value="ECO:0007669"/>
    <property type="project" value="UniProtKB-EC"/>
</dbReference>
<keyword evidence="7" id="KW-1133">Transmembrane helix</keyword>
<protein>
    <submittedName>
        <fullName evidence="11">Lipid A biosynthesis lauroyl acyltransferase</fullName>
        <ecNumber evidence="11">2.3.1.241</ecNumber>
    </submittedName>
</protein>
<organism evidence="11">
    <name type="scientific">hydrothermal vent metagenome</name>
    <dbReference type="NCBI Taxonomy" id="652676"/>
    <lineage>
        <taxon>unclassified sequences</taxon>
        <taxon>metagenomes</taxon>
        <taxon>ecological metagenomes</taxon>
    </lineage>
</organism>
<evidence type="ECO:0000256" key="5">
    <source>
        <dbReference type="ARBA" id="ARBA00022692"/>
    </source>
</evidence>
<name>A0A3B1BDN7_9ZZZZ</name>
<keyword evidence="4 11" id="KW-0808">Transferase</keyword>
<keyword evidence="3" id="KW-0997">Cell inner membrane</keyword>
<dbReference type="InterPro" id="IPR004960">
    <property type="entry name" value="LipA_acyltrans"/>
</dbReference>
<dbReference type="GO" id="GO:0009103">
    <property type="term" value="P:lipopolysaccharide biosynthetic process"/>
    <property type="evidence" value="ECO:0007669"/>
    <property type="project" value="UniProtKB-KW"/>
</dbReference>
<evidence type="ECO:0000256" key="10">
    <source>
        <dbReference type="SAM" id="MobiDB-lite"/>
    </source>
</evidence>
<evidence type="ECO:0000313" key="11">
    <source>
        <dbReference type="EMBL" id="VAX03117.1"/>
    </source>
</evidence>
<dbReference type="GO" id="GO:0005886">
    <property type="term" value="C:plasma membrane"/>
    <property type="evidence" value="ECO:0007669"/>
    <property type="project" value="UniProtKB-SubCell"/>
</dbReference>
<evidence type="ECO:0000256" key="1">
    <source>
        <dbReference type="ARBA" id="ARBA00004533"/>
    </source>
</evidence>
<comment type="subcellular location">
    <subcellularLocation>
        <location evidence="1">Cell inner membrane</location>
    </subcellularLocation>
</comment>
<keyword evidence="6" id="KW-0448">Lipopolysaccharide biosynthesis</keyword>
<dbReference type="Pfam" id="PF03279">
    <property type="entry name" value="Lip_A_acyltrans"/>
    <property type="match status" value="1"/>
</dbReference>
<dbReference type="HAMAP" id="MF_01942">
    <property type="entry name" value="Lipid_A_LpxL_LpxP"/>
    <property type="match status" value="1"/>
</dbReference>
<evidence type="ECO:0000256" key="3">
    <source>
        <dbReference type="ARBA" id="ARBA00022519"/>
    </source>
</evidence>
<accession>A0A3B1BDN7</accession>
<keyword evidence="5" id="KW-0812">Transmembrane</keyword>
<evidence type="ECO:0000256" key="2">
    <source>
        <dbReference type="ARBA" id="ARBA00022475"/>
    </source>
</evidence>
<feature type="compositionally biased region" description="Basic and acidic residues" evidence="10">
    <location>
        <begin position="315"/>
        <end position="333"/>
    </location>
</feature>
<dbReference type="PANTHER" id="PTHR30606:SF9">
    <property type="entry name" value="LIPID A BIOSYNTHESIS LAUROYLTRANSFERASE"/>
    <property type="match status" value="1"/>
</dbReference>
<dbReference type="AlphaFoldDB" id="A0A3B1BDN7"/>
<reference evidence="11" key="1">
    <citation type="submission" date="2018-06" db="EMBL/GenBank/DDBJ databases">
        <authorList>
            <person name="Zhirakovskaya E."/>
        </authorList>
    </citation>
    <scope>NUCLEOTIDE SEQUENCE</scope>
</reference>
<dbReference type="PANTHER" id="PTHR30606">
    <property type="entry name" value="LIPID A BIOSYNTHESIS LAUROYL ACYLTRANSFERASE"/>
    <property type="match status" value="1"/>
</dbReference>
<keyword evidence="2" id="KW-1003">Cell membrane</keyword>
<gene>
    <name evidence="11" type="ORF">MNBD_GAMMA19-1663</name>
</gene>
<dbReference type="CDD" id="cd07984">
    <property type="entry name" value="LPLAT_LABLAT-like"/>
    <property type="match status" value="1"/>
</dbReference>
<dbReference type="InterPro" id="IPR011920">
    <property type="entry name" value="Lipid_A_LpxL_LpxP"/>
</dbReference>
<dbReference type="PIRSF" id="PIRSF026649">
    <property type="entry name" value="MsbB"/>
    <property type="match status" value="1"/>
</dbReference>
<evidence type="ECO:0000256" key="8">
    <source>
        <dbReference type="ARBA" id="ARBA00023136"/>
    </source>
</evidence>